<dbReference type="EMBL" id="JXTB01000026">
    <property type="protein sequence ID" value="PON74933.1"/>
    <property type="molecule type" value="Genomic_DNA"/>
</dbReference>
<evidence type="ECO:0000313" key="2">
    <source>
        <dbReference type="Proteomes" id="UP000237105"/>
    </source>
</evidence>
<gene>
    <name evidence="1" type="ORF">PanWU01x14_046500</name>
</gene>
<protein>
    <submittedName>
        <fullName evidence="1">Uncharacterized protein</fullName>
    </submittedName>
</protein>
<sequence>MVDHPETTWVTVPHGLKLELPYQEGIMNSLMWDKNKSHVMDIISQHSKRGVRARYVFSKAIKARKDPIKITNDQPRASKAINYSEKSRRGSWVRADDSRDVPNKGNHCSYGAISVTSTGELLAATDLGVVETGLRENPRLTDDVPWSWSRVGVRRLSEEEIFVMGAYGFDIFGFLFLNGRIWAMGFGLGFTSCMVVLSESGFDLARLGKVWCVVAAYARLWMSSDKAIGFVAMRVMRLLS</sequence>
<name>A0A2P5DNS0_PARAD</name>
<dbReference type="AlphaFoldDB" id="A0A2P5DNS0"/>
<proteinExistence type="predicted"/>
<evidence type="ECO:0000313" key="1">
    <source>
        <dbReference type="EMBL" id="PON74933.1"/>
    </source>
</evidence>
<dbReference type="Proteomes" id="UP000237105">
    <property type="component" value="Unassembled WGS sequence"/>
</dbReference>
<comment type="caution">
    <text evidence="1">The sequence shown here is derived from an EMBL/GenBank/DDBJ whole genome shotgun (WGS) entry which is preliminary data.</text>
</comment>
<accession>A0A2P5DNS0</accession>
<organism evidence="1 2">
    <name type="scientific">Parasponia andersonii</name>
    <name type="common">Sponia andersonii</name>
    <dbReference type="NCBI Taxonomy" id="3476"/>
    <lineage>
        <taxon>Eukaryota</taxon>
        <taxon>Viridiplantae</taxon>
        <taxon>Streptophyta</taxon>
        <taxon>Embryophyta</taxon>
        <taxon>Tracheophyta</taxon>
        <taxon>Spermatophyta</taxon>
        <taxon>Magnoliopsida</taxon>
        <taxon>eudicotyledons</taxon>
        <taxon>Gunneridae</taxon>
        <taxon>Pentapetalae</taxon>
        <taxon>rosids</taxon>
        <taxon>fabids</taxon>
        <taxon>Rosales</taxon>
        <taxon>Cannabaceae</taxon>
        <taxon>Parasponia</taxon>
    </lineage>
</organism>
<reference evidence="2" key="1">
    <citation type="submission" date="2016-06" db="EMBL/GenBank/DDBJ databases">
        <title>Parallel loss of symbiosis genes in relatives of nitrogen-fixing non-legume Parasponia.</title>
        <authorList>
            <person name="Van Velzen R."/>
            <person name="Holmer R."/>
            <person name="Bu F."/>
            <person name="Rutten L."/>
            <person name="Van Zeijl A."/>
            <person name="Liu W."/>
            <person name="Santuari L."/>
            <person name="Cao Q."/>
            <person name="Sharma T."/>
            <person name="Shen D."/>
            <person name="Roswanjaya Y."/>
            <person name="Wardhani T."/>
            <person name="Kalhor M.S."/>
            <person name="Jansen J."/>
            <person name="Van den Hoogen J."/>
            <person name="Gungor B."/>
            <person name="Hartog M."/>
            <person name="Hontelez J."/>
            <person name="Verver J."/>
            <person name="Yang W.-C."/>
            <person name="Schijlen E."/>
            <person name="Repin R."/>
            <person name="Schilthuizen M."/>
            <person name="Schranz E."/>
            <person name="Heidstra R."/>
            <person name="Miyata K."/>
            <person name="Fedorova E."/>
            <person name="Kohlen W."/>
            <person name="Bisseling T."/>
            <person name="Smit S."/>
            <person name="Geurts R."/>
        </authorList>
    </citation>
    <scope>NUCLEOTIDE SEQUENCE [LARGE SCALE GENOMIC DNA]</scope>
    <source>
        <strain evidence="2">cv. WU1-14</strain>
    </source>
</reference>
<keyword evidence="2" id="KW-1185">Reference proteome</keyword>